<reference evidence="2" key="1">
    <citation type="submission" date="2023-03" db="EMBL/GenBank/DDBJ databases">
        <authorList>
            <person name="Steffen K."/>
            <person name="Cardenas P."/>
        </authorList>
    </citation>
    <scope>NUCLEOTIDE SEQUENCE</scope>
</reference>
<gene>
    <name evidence="2" type="ORF">GBAR_LOCUS28493</name>
</gene>
<dbReference type="PANTHER" id="PTHR20883">
    <property type="entry name" value="PHYTANOYL-COA DIOXYGENASE DOMAIN CONTAINING 1"/>
    <property type="match status" value="1"/>
</dbReference>
<dbReference type="EMBL" id="CASHTH010003981">
    <property type="protein sequence ID" value="CAI8052051.1"/>
    <property type="molecule type" value="Genomic_DNA"/>
</dbReference>
<dbReference type="Proteomes" id="UP001174909">
    <property type="component" value="Unassembled WGS sequence"/>
</dbReference>
<dbReference type="GO" id="GO:0051213">
    <property type="term" value="F:dioxygenase activity"/>
    <property type="evidence" value="ECO:0007669"/>
    <property type="project" value="UniProtKB-KW"/>
</dbReference>
<dbReference type="Gene3D" id="2.60.120.620">
    <property type="entry name" value="q2cbj1_9rhob like domain"/>
    <property type="match status" value="1"/>
</dbReference>
<comment type="cofactor">
    <cofactor evidence="1">
        <name>Fe cation</name>
        <dbReference type="ChEBI" id="CHEBI:24875"/>
    </cofactor>
</comment>
<dbReference type="PANTHER" id="PTHR20883:SF48">
    <property type="entry name" value="ECTOINE DIOXYGENASE"/>
    <property type="match status" value="1"/>
</dbReference>
<accession>A0AA35TQU4</accession>
<dbReference type="SUPFAM" id="SSF51197">
    <property type="entry name" value="Clavaminate synthase-like"/>
    <property type="match status" value="1"/>
</dbReference>
<proteinExistence type="predicted"/>
<dbReference type="AlphaFoldDB" id="A0AA35TQU4"/>
<keyword evidence="3" id="KW-1185">Reference proteome</keyword>
<evidence type="ECO:0000313" key="2">
    <source>
        <dbReference type="EMBL" id="CAI8052051.1"/>
    </source>
</evidence>
<organism evidence="2 3">
    <name type="scientific">Geodia barretti</name>
    <name type="common">Barrett's horny sponge</name>
    <dbReference type="NCBI Taxonomy" id="519541"/>
    <lineage>
        <taxon>Eukaryota</taxon>
        <taxon>Metazoa</taxon>
        <taxon>Porifera</taxon>
        <taxon>Demospongiae</taxon>
        <taxon>Heteroscleromorpha</taxon>
        <taxon>Tetractinellida</taxon>
        <taxon>Astrophorina</taxon>
        <taxon>Geodiidae</taxon>
        <taxon>Geodia</taxon>
    </lineage>
</organism>
<dbReference type="Pfam" id="PF05721">
    <property type="entry name" value="PhyH"/>
    <property type="match status" value="1"/>
</dbReference>
<evidence type="ECO:0000256" key="1">
    <source>
        <dbReference type="ARBA" id="ARBA00001962"/>
    </source>
</evidence>
<comment type="caution">
    <text evidence="2">The sequence shown here is derived from an EMBL/GenBank/DDBJ whole genome shotgun (WGS) entry which is preliminary data.</text>
</comment>
<keyword evidence="2" id="KW-0223">Dioxygenase</keyword>
<sequence length="265" mass="29464">MRYDVTVRLSEDQIRRYAETGYLLFEGLLDTAEVEALRAALPEVMSRTGPEVIREQDGAGAVGVRDAPLLRTVSPAVAAAADAEPVRQLLTDEVYLHQSRLNPKEGFGSGARWDWHQDYSAWQRVDGMERPDCIMASVFIDDCTVERSPLLVIPRSHRHGFIDSIELHRDAKGYSLYELDRDTVARLADENGIEPLIGGAGTVALVDCNLIHGSANNISPWRRAILYLIYNACGNACTNGDRPWFQNHRDFTPLQAIEDTALAEG</sequence>
<dbReference type="InterPro" id="IPR008775">
    <property type="entry name" value="Phytyl_CoA_dOase-like"/>
</dbReference>
<name>A0AA35TQU4_GEOBA</name>
<dbReference type="GO" id="GO:0046872">
    <property type="term" value="F:metal ion binding"/>
    <property type="evidence" value="ECO:0007669"/>
    <property type="project" value="UniProtKB-ARBA"/>
</dbReference>
<evidence type="ECO:0000313" key="3">
    <source>
        <dbReference type="Proteomes" id="UP001174909"/>
    </source>
</evidence>
<keyword evidence="2" id="KW-0560">Oxidoreductase</keyword>
<protein>
    <submittedName>
        <fullName evidence="2">Ectoine dioxygenase</fullName>
    </submittedName>
</protein>